<dbReference type="Proteomes" id="UP000011014">
    <property type="component" value="Unassembled WGS sequence"/>
</dbReference>
<dbReference type="EMBL" id="FN654703">
    <property type="protein sequence ID" value="CBY35966.1"/>
    <property type="molecule type" value="Genomic_DNA"/>
</dbReference>
<keyword evidence="3" id="KW-1003">Cell membrane</keyword>
<keyword evidence="5 7" id="KW-1133">Transmembrane helix</keyword>
<protein>
    <recommendedName>
        <fullName evidence="12">Sodium/nucleoside cotransporter</fullName>
    </recommendedName>
</protein>
<dbReference type="InterPro" id="IPR008276">
    <property type="entry name" value="C_nuclsd_transpt"/>
</dbReference>
<evidence type="ECO:0000256" key="4">
    <source>
        <dbReference type="ARBA" id="ARBA00022692"/>
    </source>
</evidence>
<feature type="transmembrane region" description="Helical" evidence="7">
    <location>
        <begin position="229"/>
        <end position="250"/>
    </location>
</feature>
<dbReference type="PANTHER" id="PTHR10590:SF4">
    <property type="entry name" value="SOLUTE CARRIER FAMILY 28 MEMBER 3"/>
    <property type="match status" value="1"/>
</dbReference>
<accession>E4YKF5</accession>
<evidence type="ECO:0000256" key="1">
    <source>
        <dbReference type="ARBA" id="ARBA00004651"/>
    </source>
</evidence>
<evidence type="ECO:0000259" key="10">
    <source>
        <dbReference type="Pfam" id="PF07670"/>
    </source>
</evidence>
<evidence type="ECO:0008006" key="12">
    <source>
        <dbReference type="Google" id="ProtNLM"/>
    </source>
</evidence>
<dbReference type="Pfam" id="PF07670">
    <property type="entry name" value="Gate"/>
    <property type="match status" value="1"/>
</dbReference>
<comment type="subcellular location">
    <subcellularLocation>
        <location evidence="1">Cell membrane</location>
        <topology evidence="1">Multi-pass membrane protein</topology>
    </subcellularLocation>
</comment>
<dbReference type="InterPro" id="IPR002668">
    <property type="entry name" value="CNT_N_dom"/>
</dbReference>
<dbReference type="GO" id="GO:0005886">
    <property type="term" value="C:plasma membrane"/>
    <property type="evidence" value="ECO:0007669"/>
    <property type="project" value="UniProtKB-SubCell"/>
</dbReference>
<organism evidence="11">
    <name type="scientific">Oikopleura dioica</name>
    <name type="common">Tunicate</name>
    <dbReference type="NCBI Taxonomy" id="34765"/>
    <lineage>
        <taxon>Eukaryota</taxon>
        <taxon>Metazoa</taxon>
        <taxon>Chordata</taxon>
        <taxon>Tunicata</taxon>
        <taxon>Appendicularia</taxon>
        <taxon>Copelata</taxon>
        <taxon>Oikopleuridae</taxon>
        <taxon>Oikopleura</taxon>
    </lineage>
</organism>
<feature type="transmembrane region" description="Helical" evidence="7">
    <location>
        <begin position="537"/>
        <end position="561"/>
    </location>
</feature>
<evidence type="ECO:0000256" key="2">
    <source>
        <dbReference type="ARBA" id="ARBA00009033"/>
    </source>
</evidence>
<evidence type="ECO:0000256" key="3">
    <source>
        <dbReference type="ARBA" id="ARBA00022475"/>
    </source>
</evidence>
<name>E4YKF5_OIKDI</name>
<dbReference type="GO" id="GO:0005337">
    <property type="term" value="F:nucleoside transmembrane transporter activity"/>
    <property type="evidence" value="ECO:0007669"/>
    <property type="project" value="InterPro"/>
</dbReference>
<feature type="domain" description="Concentrative nucleoside transporter N-terminal" evidence="8">
    <location>
        <begin position="151"/>
        <end position="221"/>
    </location>
</feature>
<dbReference type="Pfam" id="PF01773">
    <property type="entry name" value="Nucleos_tra2_N"/>
    <property type="match status" value="1"/>
</dbReference>
<evidence type="ECO:0000256" key="7">
    <source>
        <dbReference type="SAM" id="Phobius"/>
    </source>
</evidence>
<reference evidence="11" key="1">
    <citation type="journal article" date="2010" name="Science">
        <title>Plasticity of animal genome architecture unmasked by rapid evolution of a pelagic tunicate.</title>
        <authorList>
            <person name="Denoeud F."/>
            <person name="Henriet S."/>
            <person name="Mungpakdee S."/>
            <person name="Aury J.M."/>
            <person name="Da Silva C."/>
            <person name="Brinkmann H."/>
            <person name="Mikhaleva J."/>
            <person name="Olsen L.C."/>
            <person name="Jubin C."/>
            <person name="Canestro C."/>
            <person name="Bouquet J.M."/>
            <person name="Danks G."/>
            <person name="Poulain J."/>
            <person name="Campsteijn C."/>
            <person name="Adamski M."/>
            <person name="Cross I."/>
            <person name="Yadetie F."/>
            <person name="Muffato M."/>
            <person name="Louis A."/>
            <person name="Butcher S."/>
            <person name="Tsagkogeorga G."/>
            <person name="Konrad A."/>
            <person name="Singh S."/>
            <person name="Jensen M.F."/>
            <person name="Cong E.H."/>
            <person name="Eikeseth-Otteraa H."/>
            <person name="Noel B."/>
            <person name="Anthouard V."/>
            <person name="Porcel B.M."/>
            <person name="Kachouri-Lafond R."/>
            <person name="Nishino A."/>
            <person name="Ugolini M."/>
            <person name="Chourrout P."/>
            <person name="Nishida H."/>
            <person name="Aasland R."/>
            <person name="Huzurbazar S."/>
            <person name="Westhof E."/>
            <person name="Delsuc F."/>
            <person name="Lehrach H."/>
            <person name="Reinhardt R."/>
            <person name="Weissenbach J."/>
            <person name="Roy S.W."/>
            <person name="Artiguenave F."/>
            <person name="Postlethwait J.H."/>
            <person name="Manak J.R."/>
            <person name="Thompson E.M."/>
            <person name="Jaillon O."/>
            <person name="Du Pasquier L."/>
            <person name="Boudinot P."/>
            <person name="Liberles D.A."/>
            <person name="Volff J.N."/>
            <person name="Philippe H."/>
            <person name="Lenhard B."/>
            <person name="Roest Crollius H."/>
            <person name="Wincker P."/>
            <person name="Chourrout D."/>
        </authorList>
    </citation>
    <scope>NUCLEOTIDE SEQUENCE [LARGE SCALE GENOMIC DNA]</scope>
</reference>
<evidence type="ECO:0000313" key="11">
    <source>
        <dbReference type="EMBL" id="CBY35966.1"/>
    </source>
</evidence>
<keyword evidence="6 7" id="KW-0472">Membrane</keyword>
<feature type="transmembrane region" description="Helical" evidence="7">
    <location>
        <begin position="146"/>
        <end position="168"/>
    </location>
</feature>
<feature type="transmembrane region" description="Helical" evidence="7">
    <location>
        <begin position="427"/>
        <end position="447"/>
    </location>
</feature>
<feature type="transmembrane region" description="Helical" evidence="7">
    <location>
        <begin position="83"/>
        <end position="100"/>
    </location>
</feature>
<feature type="transmembrane region" description="Helical" evidence="7">
    <location>
        <begin position="58"/>
        <end position="77"/>
    </location>
</feature>
<gene>
    <name evidence="11" type="ORF">GSOID_T00028442001</name>
</gene>
<comment type="similarity">
    <text evidence="2">Belongs to the concentrative nucleoside transporter (CNT) (TC 2.A.41) family.</text>
</comment>
<feature type="transmembrane region" description="Helical" evidence="7">
    <location>
        <begin position="501"/>
        <end position="525"/>
    </location>
</feature>
<dbReference type="InterPro" id="IPR011642">
    <property type="entry name" value="Gate_dom"/>
</dbReference>
<dbReference type="GO" id="GO:0015293">
    <property type="term" value="F:symporter activity"/>
    <property type="evidence" value="ECO:0007669"/>
    <property type="project" value="TreeGrafter"/>
</dbReference>
<feature type="transmembrane region" description="Helical" evidence="7">
    <location>
        <begin position="175"/>
        <end position="199"/>
    </location>
</feature>
<evidence type="ECO:0000256" key="5">
    <source>
        <dbReference type="ARBA" id="ARBA00022989"/>
    </source>
</evidence>
<keyword evidence="4 7" id="KW-0812">Transmembrane</keyword>
<feature type="transmembrane region" description="Helical" evidence="7">
    <location>
        <begin position="120"/>
        <end position="140"/>
    </location>
</feature>
<feature type="domain" description="Concentrative nucleoside transporter C-terminal" evidence="9">
    <location>
        <begin position="334"/>
        <end position="555"/>
    </location>
</feature>
<feature type="transmembrane region" description="Helical" evidence="7">
    <location>
        <begin position="395"/>
        <end position="420"/>
    </location>
</feature>
<proteinExistence type="inferred from homology"/>
<evidence type="ECO:0000259" key="9">
    <source>
        <dbReference type="Pfam" id="PF07662"/>
    </source>
</evidence>
<feature type="domain" description="Nucleoside transporter/FeoB GTPase Gate" evidence="10">
    <location>
        <begin position="231"/>
        <end position="327"/>
    </location>
</feature>
<dbReference type="Pfam" id="PF07662">
    <property type="entry name" value="Nucleos_tra2_C"/>
    <property type="match status" value="1"/>
</dbReference>
<sequence length="624" mass="69918">MKNKLFQTTITGRLELESNFDDGKEENEEQVHPAFENILLLREKILLCKAKILELKDYMSAIFFALCGAYVVLASWIDFTRAFPLFMVFLVYLAVKFYELSKEKIKERLAGIDRTKIRKISAFGGIFLMLGIYAETLYTTEYRSNVITASFGILVFMFISMMMCVSIIKIVWRPILVGLMLQFFIAAFVIKTEIGFAFVEICRSKRFLRFADAGGIFLFSGYKGDLTNFVYGVCPVIIFFSSLISMLYSIGVMDFVINFLSFALTATCNCTQSEAVACVGNIFVGIAESPLLIRPYIDHMTYSEIFCVMTSGFSSIAGSVLGAYLKLGIDARALITSSFMSAPGSLMVAKLMFPEVTPSKLTTKKTEQDKSRKSRNLLEAAVQGAMDAFPVCFNITAMLIVFVAAIECLNDIVVFMCGLFDIHDIRLETIFGVVFRPLVLLMGVPYFEADFCARLLGEKIFFTEFMAFQSLATSKGYRDMGREKCDCDGNQKWLSELSETIMTYALCGFANIPTMGIMLGTMAGLAPKRKKVFSKILAKTCVAGTICCLIRGCIACIFVRISFLPDLQLSFSSSLPVILNSARSTFTSSILNLSQVSSFFRKKNLQNFRSVQHFLPRRKSVHEF</sequence>
<dbReference type="AlphaFoldDB" id="E4YKF5"/>
<evidence type="ECO:0000256" key="6">
    <source>
        <dbReference type="ARBA" id="ARBA00023136"/>
    </source>
</evidence>
<dbReference type="InterPro" id="IPR011657">
    <property type="entry name" value="CNT_C_dom"/>
</dbReference>
<dbReference type="PANTHER" id="PTHR10590">
    <property type="entry name" value="SODIUM/NUCLEOSIDE COTRANSPORTER"/>
    <property type="match status" value="1"/>
</dbReference>
<evidence type="ECO:0000259" key="8">
    <source>
        <dbReference type="Pfam" id="PF01773"/>
    </source>
</evidence>